<dbReference type="HOGENOM" id="CLU_1869053_0_0_1"/>
<feature type="transmembrane region" description="Helical" evidence="1">
    <location>
        <begin position="68"/>
        <end position="91"/>
    </location>
</feature>
<dbReference type="GeneID" id="17289136"/>
<keyword evidence="4" id="KW-1185">Reference proteome</keyword>
<name>L1I934_GUITC</name>
<reference evidence="3" key="3">
    <citation type="submission" date="2016-03" db="UniProtKB">
        <authorList>
            <consortium name="EnsemblProtists"/>
        </authorList>
    </citation>
    <scope>IDENTIFICATION</scope>
</reference>
<keyword evidence="1" id="KW-0472">Membrane</keyword>
<protein>
    <submittedName>
        <fullName evidence="2 3">Uncharacterized protein</fullName>
    </submittedName>
</protein>
<evidence type="ECO:0000313" key="2">
    <source>
        <dbReference type="EMBL" id="EKX32404.1"/>
    </source>
</evidence>
<reference evidence="2 4" key="1">
    <citation type="journal article" date="2012" name="Nature">
        <title>Algal genomes reveal evolutionary mosaicism and the fate of nucleomorphs.</title>
        <authorList>
            <consortium name="DOE Joint Genome Institute"/>
            <person name="Curtis B.A."/>
            <person name="Tanifuji G."/>
            <person name="Burki F."/>
            <person name="Gruber A."/>
            <person name="Irimia M."/>
            <person name="Maruyama S."/>
            <person name="Arias M.C."/>
            <person name="Ball S.G."/>
            <person name="Gile G.H."/>
            <person name="Hirakawa Y."/>
            <person name="Hopkins J.F."/>
            <person name="Kuo A."/>
            <person name="Rensing S.A."/>
            <person name="Schmutz J."/>
            <person name="Symeonidi A."/>
            <person name="Elias M."/>
            <person name="Eveleigh R.J."/>
            <person name="Herman E.K."/>
            <person name="Klute M.J."/>
            <person name="Nakayama T."/>
            <person name="Obornik M."/>
            <person name="Reyes-Prieto A."/>
            <person name="Armbrust E.V."/>
            <person name="Aves S.J."/>
            <person name="Beiko R.G."/>
            <person name="Coutinho P."/>
            <person name="Dacks J.B."/>
            <person name="Durnford D.G."/>
            <person name="Fast N.M."/>
            <person name="Green B.R."/>
            <person name="Grisdale C.J."/>
            <person name="Hempel F."/>
            <person name="Henrissat B."/>
            <person name="Hoppner M.P."/>
            <person name="Ishida K."/>
            <person name="Kim E."/>
            <person name="Koreny L."/>
            <person name="Kroth P.G."/>
            <person name="Liu Y."/>
            <person name="Malik S.B."/>
            <person name="Maier U.G."/>
            <person name="McRose D."/>
            <person name="Mock T."/>
            <person name="Neilson J.A."/>
            <person name="Onodera N.T."/>
            <person name="Poole A.M."/>
            <person name="Pritham E.J."/>
            <person name="Richards T.A."/>
            <person name="Rocap G."/>
            <person name="Roy S.W."/>
            <person name="Sarai C."/>
            <person name="Schaack S."/>
            <person name="Shirato S."/>
            <person name="Slamovits C.H."/>
            <person name="Spencer D.F."/>
            <person name="Suzuki S."/>
            <person name="Worden A.Z."/>
            <person name="Zauner S."/>
            <person name="Barry K."/>
            <person name="Bell C."/>
            <person name="Bharti A.K."/>
            <person name="Crow J.A."/>
            <person name="Grimwood J."/>
            <person name="Kramer R."/>
            <person name="Lindquist E."/>
            <person name="Lucas S."/>
            <person name="Salamov A."/>
            <person name="McFadden G.I."/>
            <person name="Lane C.E."/>
            <person name="Keeling P.J."/>
            <person name="Gray M.W."/>
            <person name="Grigoriev I.V."/>
            <person name="Archibald J.M."/>
        </authorList>
    </citation>
    <scope>NUCLEOTIDE SEQUENCE</scope>
    <source>
        <strain evidence="2 4">CCMP2712</strain>
    </source>
</reference>
<organism evidence="2">
    <name type="scientific">Guillardia theta (strain CCMP2712)</name>
    <name type="common">Cryptophyte</name>
    <dbReference type="NCBI Taxonomy" id="905079"/>
    <lineage>
        <taxon>Eukaryota</taxon>
        <taxon>Cryptophyceae</taxon>
        <taxon>Pyrenomonadales</taxon>
        <taxon>Geminigeraceae</taxon>
        <taxon>Guillardia</taxon>
    </lineage>
</organism>
<accession>L1I934</accession>
<reference evidence="4" key="2">
    <citation type="submission" date="2012-11" db="EMBL/GenBank/DDBJ databases">
        <authorList>
            <person name="Kuo A."/>
            <person name="Curtis B.A."/>
            <person name="Tanifuji G."/>
            <person name="Burki F."/>
            <person name="Gruber A."/>
            <person name="Irimia M."/>
            <person name="Maruyama S."/>
            <person name="Arias M.C."/>
            <person name="Ball S.G."/>
            <person name="Gile G.H."/>
            <person name="Hirakawa Y."/>
            <person name="Hopkins J.F."/>
            <person name="Rensing S.A."/>
            <person name="Schmutz J."/>
            <person name="Symeonidi A."/>
            <person name="Elias M."/>
            <person name="Eveleigh R.J."/>
            <person name="Herman E.K."/>
            <person name="Klute M.J."/>
            <person name="Nakayama T."/>
            <person name="Obornik M."/>
            <person name="Reyes-Prieto A."/>
            <person name="Armbrust E.V."/>
            <person name="Aves S.J."/>
            <person name="Beiko R.G."/>
            <person name="Coutinho P."/>
            <person name="Dacks J.B."/>
            <person name="Durnford D.G."/>
            <person name="Fast N.M."/>
            <person name="Green B.R."/>
            <person name="Grisdale C."/>
            <person name="Hempe F."/>
            <person name="Henrissat B."/>
            <person name="Hoppner M.P."/>
            <person name="Ishida K.-I."/>
            <person name="Kim E."/>
            <person name="Koreny L."/>
            <person name="Kroth P.G."/>
            <person name="Liu Y."/>
            <person name="Malik S.-B."/>
            <person name="Maier U.G."/>
            <person name="McRose D."/>
            <person name="Mock T."/>
            <person name="Neilson J.A."/>
            <person name="Onodera N.T."/>
            <person name="Poole A.M."/>
            <person name="Pritham E.J."/>
            <person name="Richards T.A."/>
            <person name="Rocap G."/>
            <person name="Roy S.W."/>
            <person name="Sarai C."/>
            <person name="Schaack S."/>
            <person name="Shirato S."/>
            <person name="Slamovits C.H."/>
            <person name="Spencer D.F."/>
            <person name="Suzuki S."/>
            <person name="Worden A.Z."/>
            <person name="Zauner S."/>
            <person name="Barry K."/>
            <person name="Bell C."/>
            <person name="Bharti A.K."/>
            <person name="Crow J.A."/>
            <person name="Grimwood J."/>
            <person name="Kramer R."/>
            <person name="Lindquist E."/>
            <person name="Lucas S."/>
            <person name="Salamov A."/>
            <person name="McFadden G.I."/>
            <person name="Lane C.E."/>
            <person name="Keeling P.J."/>
            <person name="Gray M.W."/>
            <person name="Grigoriev I.V."/>
            <person name="Archibald J.M."/>
        </authorList>
    </citation>
    <scope>NUCLEOTIDE SEQUENCE</scope>
    <source>
        <strain evidence="4">CCMP2712</strain>
    </source>
</reference>
<evidence type="ECO:0000313" key="3">
    <source>
        <dbReference type="EnsemblProtists" id="EKX32404"/>
    </source>
</evidence>
<sequence length="137" mass="14252">MDDEANYAPKHKWAKRVAAAGLAGLAGYGTYEFMQPDKQLLRHVTYGVGTGALLGAGSSLLFEDSPFLTGYVAGGVGAGAASVLGSGVWGLSRNGYRGVKALVDLAKPPVTQTGACMPCGVPRSRLCRECMQGLYHS</sequence>
<dbReference type="RefSeq" id="XP_005819384.1">
    <property type="nucleotide sequence ID" value="XM_005819327.1"/>
</dbReference>
<evidence type="ECO:0000256" key="1">
    <source>
        <dbReference type="SAM" id="Phobius"/>
    </source>
</evidence>
<dbReference type="EnsemblProtists" id="EKX32404">
    <property type="protein sequence ID" value="EKX32404"/>
    <property type="gene ID" value="GUITHDRAFT_148646"/>
</dbReference>
<dbReference type="PaxDb" id="55529-EKX32404"/>
<evidence type="ECO:0000313" key="4">
    <source>
        <dbReference type="Proteomes" id="UP000011087"/>
    </source>
</evidence>
<proteinExistence type="predicted"/>
<keyword evidence="1" id="KW-0812">Transmembrane</keyword>
<keyword evidence="1" id="KW-1133">Transmembrane helix</keyword>
<feature type="transmembrane region" description="Helical" evidence="1">
    <location>
        <begin position="43"/>
        <end position="62"/>
    </location>
</feature>
<dbReference type="EMBL" id="JH993191">
    <property type="protein sequence ID" value="EKX32404.1"/>
    <property type="molecule type" value="Genomic_DNA"/>
</dbReference>
<dbReference type="KEGG" id="gtt:GUITHDRAFT_148646"/>
<dbReference type="AlphaFoldDB" id="L1I934"/>
<dbReference type="Proteomes" id="UP000011087">
    <property type="component" value="Unassembled WGS sequence"/>
</dbReference>
<gene>
    <name evidence="2" type="ORF">GUITHDRAFT_148646</name>
</gene>